<evidence type="ECO:0000256" key="1">
    <source>
        <dbReference type="ARBA" id="ARBA00010312"/>
    </source>
</evidence>
<accession>A0A1Z5HW07</accession>
<dbReference type="Pfam" id="PF04879">
    <property type="entry name" value="Molybdop_Fe4S4"/>
    <property type="match status" value="1"/>
</dbReference>
<evidence type="ECO:0000256" key="4">
    <source>
        <dbReference type="ARBA" id="ARBA00023014"/>
    </source>
</evidence>
<reference evidence="7" key="1">
    <citation type="journal article" date="2017" name="Appl. Environ. Microbiol.">
        <title>Genomic analysis of Calderihabitans maritimus KKC1, a thermophilic hydrogenogenic carboxydotrophic bacterium isolated from marine sediment.</title>
        <authorList>
            <person name="Omae K."/>
            <person name="Yoneda Y."/>
            <person name="Fukuyama Y."/>
            <person name="Yoshida T."/>
            <person name="Sako Y."/>
        </authorList>
    </citation>
    <scope>NUCLEOTIDE SEQUENCE [LARGE SCALE GENOMIC DNA]</scope>
    <source>
        <strain evidence="7">KKC1</strain>
    </source>
</reference>
<dbReference type="Gene3D" id="3.40.50.740">
    <property type="match status" value="1"/>
</dbReference>
<keyword evidence="2" id="KW-0479">Metal-binding</keyword>
<dbReference type="Pfam" id="PF01568">
    <property type="entry name" value="Molydop_binding"/>
    <property type="match status" value="1"/>
</dbReference>
<evidence type="ECO:0000256" key="3">
    <source>
        <dbReference type="ARBA" id="ARBA00023004"/>
    </source>
</evidence>
<dbReference type="GO" id="GO:0046872">
    <property type="term" value="F:metal ion binding"/>
    <property type="evidence" value="ECO:0007669"/>
    <property type="project" value="UniProtKB-KW"/>
</dbReference>
<evidence type="ECO:0000313" key="6">
    <source>
        <dbReference type="EMBL" id="GAW93729.1"/>
    </source>
</evidence>
<protein>
    <submittedName>
        <fullName evidence="6">Nitrate reductase</fullName>
    </submittedName>
</protein>
<dbReference type="InterPro" id="IPR009010">
    <property type="entry name" value="Asp_de-COase-like_dom_sf"/>
</dbReference>
<dbReference type="PANTHER" id="PTHR43742">
    <property type="entry name" value="TRIMETHYLAMINE-N-OXIDE REDUCTASE"/>
    <property type="match status" value="1"/>
</dbReference>
<dbReference type="InterPro" id="IPR006656">
    <property type="entry name" value="Mopterin_OxRdtase"/>
</dbReference>
<feature type="domain" description="4Fe-4S Mo/W bis-MGD-type" evidence="5">
    <location>
        <begin position="1"/>
        <end position="58"/>
    </location>
</feature>
<evidence type="ECO:0000256" key="2">
    <source>
        <dbReference type="ARBA" id="ARBA00022723"/>
    </source>
</evidence>
<evidence type="ECO:0000313" key="7">
    <source>
        <dbReference type="Proteomes" id="UP000197032"/>
    </source>
</evidence>
<dbReference type="InterPro" id="IPR050612">
    <property type="entry name" value="Prok_Mopterin_Oxidored"/>
</dbReference>
<keyword evidence="3" id="KW-0408">Iron</keyword>
<dbReference type="EMBL" id="BDGJ01000168">
    <property type="protein sequence ID" value="GAW93729.1"/>
    <property type="molecule type" value="Genomic_DNA"/>
</dbReference>
<comment type="similarity">
    <text evidence="1">Belongs to the prokaryotic molybdopterin-containing oxidoreductase family.</text>
</comment>
<dbReference type="InterPro" id="IPR006963">
    <property type="entry name" value="Mopterin_OxRdtase_4Fe-4S_dom"/>
</dbReference>
<keyword evidence="4" id="KW-0411">Iron-sulfur</keyword>
<dbReference type="Gene3D" id="2.40.40.20">
    <property type="match status" value="1"/>
</dbReference>
<dbReference type="Pfam" id="PF00384">
    <property type="entry name" value="Molybdopterin"/>
    <property type="match status" value="1"/>
</dbReference>
<organism evidence="6 7">
    <name type="scientific">Calderihabitans maritimus</name>
    <dbReference type="NCBI Taxonomy" id="1246530"/>
    <lineage>
        <taxon>Bacteria</taxon>
        <taxon>Bacillati</taxon>
        <taxon>Bacillota</taxon>
        <taxon>Clostridia</taxon>
        <taxon>Neomoorellales</taxon>
        <taxon>Calderihabitantaceae</taxon>
        <taxon>Calderihabitans</taxon>
    </lineage>
</organism>
<dbReference type="SMART" id="SM00926">
    <property type="entry name" value="Molybdop_Fe4S4"/>
    <property type="match status" value="1"/>
</dbReference>
<dbReference type="PANTHER" id="PTHR43742:SF6">
    <property type="entry name" value="OXIDOREDUCTASE YYAE-RELATED"/>
    <property type="match status" value="1"/>
</dbReference>
<dbReference type="Gene3D" id="3.30.2070.10">
    <property type="entry name" value="Formate dehydrogenase/DMSO reductase"/>
    <property type="match status" value="1"/>
</dbReference>
<dbReference type="CDD" id="cd02766">
    <property type="entry name" value="MopB_3"/>
    <property type="match status" value="1"/>
</dbReference>
<name>A0A1Z5HW07_9FIRM</name>
<evidence type="ECO:0000259" key="5">
    <source>
        <dbReference type="PROSITE" id="PS51669"/>
    </source>
</evidence>
<keyword evidence="7" id="KW-1185">Reference proteome</keyword>
<gene>
    <name evidence="6" type="ORF">KKC1_28570</name>
</gene>
<comment type="caution">
    <text evidence="6">The sequence shown here is derived from an EMBL/GenBank/DDBJ whole genome shotgun (WGS) entry which is preliminary data.</text>
</comment>
<dbReference type="PROSITE" id="PS51669">
    <property type="entry name" value="4FE4S_MOW_BIS_MGD"/>
    <property type="match status" value="1"/>
</dbReference>
<dbReference type="GO" id="GO:0051536">
    <property type="term" value="F:iron-sulfur cluster binding"/>
    <property type="evidence" value="ECO:0007669"/>
    <property type="project" value="UniProtKB-KW"/>
</dbReference>
<sequence>MPVYRSVCPLDCFDNCIWQVHVEDGKVVKIAGDPDFSPTKGFVCSKARKQIDRLYSPDRLLHPLRSVDGRWQKISWEQAYEIIADKLTSIIEKYGSQAILHHSGSGSNGILKTLDRRFFNALGGATVPAGSPCWGSGLAATEYDFGACMAHTWEDHTRAKTIILWGRDPFTTNPHLVPYLKEAQKNGAQITVINPIRVPTSELADRYVSLRPGTDGALALGMAHCILRERWLDWEFVRNHVEGFAEYARMVKNFPPEKVAKITGVSEETIVELAREYAIRKPSCIILGYGMQRYTNGGQTVRAINSLAAITGNIGVPGGGVNYAFLKAKQDLLKPIDGRELARKTRTVPFPTWGSSVLSTDDPPIKCIFVTRSNPVTQLPNTAKVVEAFKRTEFVVVIDFFLNDTADLADLVLPCTTVFEEEDIIYNSMNYHLAYAPQLVKPLGEAKSDPDIFMELAEYMGLQKFFNRSKAEWLREALEKAVEYGVTLERLKKEPVRNPLVRDVAWEDKKFLTPSGKFELYSERAAKDGLPPLPVYREPKENVADVQGATSEYPLQLITPHPAGRMHSQFLNLQSMEEAESLPSVEIHPETARQRYIRHGEEVIVESRHGQIRALAKISSAVRQDTVKIEQGWWIKEGGGVNFLTPEAVPDMGLGVPYYDCGCEIRKIY</sequence>
<dbReference type="InterPro" id="IPR006657">
    <property type="entry name" value="MoPterin_dinucl-bd_dom"/>
</dbReference>
<dbReference type="SUPFAM" id="SSF53706">
    <property type="entry name" value="Formate dehydrogenase/DMSO reductase, domains 1-3"/>
    <property type="match status" value="1"/>
</dbReference>
<dbReference type="OrthoDB" id="219031at2"/>
<dbReference type="Gene3D" id="2.20.25.90">
    <property type="entry name" value="ADC-like domains"/>
    <property type="match status" value="1"/>
</dbReference>
<dbReference type="GO" id="GO:0043546">
    <property type="term" value="F:molybdopterin cofactor binding"/>
    <property type="evidence" value="ECO:0007669"/>
    <property type="project" value="InterPro"/>
</dbReference>
<proteinExistence type="inferred from homology"/>
<dbReference type="Proteomes" id="UP000197032">
    <property type="component" value="Unassembled WGS sequence"/>
</dbReference>
<dbReference type="Gene3D" id="3.40.228.10">
    <property type="entry name" value="Dimethylsulfoxide Reductase, domain 2"/>
    <property type="match status" value="1"/>
</dbReference>
<dbReference type="SUPFAM" id="SSF50692">
    <property type="entry name" value="ADC-like"/>
    <property type="match status" value="1"/>
</dbReference>
<dbReference type="RefSeq" id="WP_088554805.1">
    <property type="nucleotide sequence ID" value="NZ_BDGJ01000168.1"/>
</dbReference>
<dbReference type="GO" id="GO:0016491">
    <property type="term" value="F:oxidoreductase activity"/>
    <property type="evidence" value="ECO:0007669"/>
    <property type="project" value="InterPro"/>
</dbReference>
<dbReference type="AlphaFoldDB" id="A0A1Z5HW07"/>